<gene>
    <name evidence="2" type="ORF">GCM10018980_70890</name>
</gene>
<reference evidence="3" key="1">
    <citation type="journal article" date="2019" name="Int. J. Syst. Evol. Microbiol.">
        <title>The Global Catalogue of Microorganisms (GCM) 10K type strain sequencing project: providing services to taxonomists for standard genome sequencing and annotation.</title>
        <authorList>
            <consortium name="The Broad Institute Genomics Platform"/>
            <consortium name="The Broad Institute Genome Sequencing Center for Infectious Disease"/>
            <person name="Wu L."/>
            <person name="Ma J."/>
        </authorList>
    </citation>
    <scope>NUCLEOTIDE SEQUENCE [LARGE SCALE GENOMIC DNA]</scope>
    <source>
        <strain evidence="3">JCM 4253</strain>
    </source>
</reference>
<dbReference type="AlphaFoldDB" id="A0A919F2T3"/>
<evidence type="ECO:0000256" key="1">
    <source>
        <dbReference type="SAM" id="MobiDB-lite"/>
    </source>
</evidence>
<organism evidence="2 3">
    <name type="scientific">Streptomyces capoamus</name>
    <dbReference type="NCBI Taxonomy" id="68183"/>
    <lineage>
        <taxon>Bacteria</taxon>
        <taxon>Bacillati</taxon>
        <taxon>Actinomycetota</taxon>
        <taxon>Actinomycetes</taxon>
        <taxon>Kitasatosporales</taxon>
        <taxon>Streptomycetaceae</taxon>
        <taxon>Streptomyces</taxon>
    </lineage>
</organism>
<accession>A0A919F2T3</accession>
<keyword evidence="3" id="KW-1185">Reference proteome</keyword>
<dbReference type="EMBL" id="BNBF01000034">
    <property type="protein sequence ID" value="GHG74144.1"/>
    <property type="molecule type" value="Genomic_DNA"/>
</dbReference>
<evidence type="ECO:0000313" key="2">
    <source>
        <dbReference type="EMBL" id="GHG74144.1"/>
    </source>
</evidence>
<evidence type="ECO:0000313" key="3">
    <source>
        <dbReference type="Proteomes" id="UP000619355"/>
    </source>
</evidence>
<proteinExistence type="predicted"/>
<comment type="caution">
    <text evidence="2">The sequence shown here is derived from an EMBL/GenBank/DDBJ whole genome shotgun (WGS) entry which is preliminary data.</text>
</comment>
<protein>
    <submittedName>
        <fullName evidence="2">Uncharacterized protein</fullName>
    </submittedName>
</protein>
<name>A0A919F2T3_9ACTN</name>
<feature type="region of interest" description="Disordered" evidence="1">
    <location>
        <begin position="77"/>
        <end position="112"/>
    </location>
</feature>
<dbReference type="Proteomes" id="UP000619355">
    <property type="component" value="Unassembled WGS sequence"/>
</dbReference>
<sequence>MADTRTSCDTVAAGYADLMGEAQAREPYLRAALALFAESVHAAGCDPAVLPGGLSPRSAVRPLSLLRPLSGLYQGPAPSGAPYALPGPRCMGPPSRQRVSLRRPCSLRGLAD</sequence>